<dbReference type="AlphaFoldDB" id="A0A8E2FBS4"/>
<protein>
    <submittedName>
        <fullName evidence="2">Uncharacterized protein</fullName>
    </submittedName>
</protein>
<feature type="compositionally biased region" description="Pro residues" evidence="1">
    <location>
        <begin position="464"/>
        <end position="486"/>
    </location>
</feature>
<feature type="region of interest" description="Disordered" evidence="1">
    <location>
        <begin position="83"/>
        <end position="292"/>
    </location>
</feature>
<keyword evidence="3" id="KW-1185">Reference proteome</keyword>
<organism evidence="2 3">
    <name type="scientific">Glonium stellatum</name>
    <dbReference type="NCBI Taxonomy" id="574774"/>
    <lineage>
        <taxon>Eukaryota</taxon>
        <taxon>Fungi</taxon>
        <taxon>Dikarya</taxon>
        <taxon>Ascomycota</taxon>
        <taxon>Pezizomycotina</taxon>
        <taxon>Dothideomycetes</taxon>
        <taxon>Pleosporomycetidae</taxon>
        <taxon>Gloniales</taxon>
        <taxon>Gloniaceae</taxon>
        <taxon>Glonium</taxon>
    </lineage>
</organism>
<evidence type="ECO:0000313" key="3">
    <source>
        <dbReference type="Proteomes" id="UP000250140"/>
    </source>
</evidence>
<feature type="compositionally biased region" description="Low complexity" evidence="1">
    <location>
        <begin position="221"/>
        <end position="232"/>
    </location>
</feature>
<evidence type="ECO:0000256" key="1">
    <source>
        <dbReference type="SAM" id="MobiDB-lite"/>
    </source>
</evidence>
<evidence type="ECO:0000313" key="2">
    <source>
        <dbReference type="EMBL" id="OCL14260.1"/>
    </source>
</evidence>
<proteinExistence type="predicted"/>
<feature type="compositionally biased region" description="Polar residues" evidence="1">
    <location>
        <begin position="190"/>
        <end position="202"/>
    </location>
</feature>
<feature type="compositionally biased region" description="Polar residues" evidence="1">
    <location>
        <begin position="97"/>
        <end position="106"/>
    </location>
</feature>
<feature type="compositionally biased region" description="Low complexity" evidence="1">
    <location>
        <begin position="441"/>
        <end position="453"/>
    </location>
</feature>
<reference evidence="2 3" key="1">
    <citation type="journal article" date="2016" name="Nat. Commun.">
        <title>Ectomycorrhizal ecology is imprinted in the genome of the dominant symbiotic fungus Cenococcum geophilum.</title>
        <authorList>
            <consortium name="DOE Joint Genome Institute"/>
            <person name="Peter M."/>
            <person name="Kohler A."/>
            <person name="Ohm R.A."/>
            <person name="Kuo A."/>
            <person name="Krutzmann J."/>
            <person name="Morin E."/>
            <person name="Arend M."/>
            <person name="Barry K.W."/>
            <person name="Binder M."/>
            <person name="Choi C."/>
            <person name="Clum A."/>
            <person name="Copeland A."/>
            <person name="Grisel N."/>
            <person name="Haridas S."/>
            <person name="Kipfer T."/>
            <person name="LaButti K."/>
            <person name="Lindquist E."/>
            <person name="Lipzen A."/>
            <person name="Maire R."/>
            <person name="Meier B."/>
            <person name="Mihaltcheva S."/>
            <person name="Molinier V."/>
            <person name="Murat C."/>
            <person name="Poggeler S."/>
            <person name="Quandt C.A."/>
            <person name="Sperisen C."/>
            <person name="Tritt A."/>
            <person name="Tisserant E."/>
            <person name="Crous P.W."/>
            <person name="Henrissat B."/>
            <person name="Nehls U."/>
            <person name="Egli S."/>
            <person name="Spatafora J.W."/>
            <person name="Grigoriev I.V."/>
            <person name="Martin F.M."/>
        </authorList>
    </citation>
    <scope>NUCLEOTIDE SEQUENCE [LARGE SCALE GENOMIC DNA]</scope>
    <source>
        <strain evidence="2 3">CBS 207.34</strain>
    </source>
</reference>
<name>A0A8E2FBS4_9PEZI</name>
<dbReference type="Proteomes" id="UP000250140">
    <property type="component" value="Unassembled WGS sequence"/>
</dbReference>
<feature type="region of interest" description="Disordered" evidence="1">
    <location>
        <begin position="409"/>
        <end position="492"/>
    </location>
</feature>
<feature type="compositionally biased region" description="Polar residues" evidence="1">
    <location>
        <begin position="151"/>
        <end position="163"/>
    </location>
</feature>
<dbReference type="EMBL" id="KV748596">
    <property type="protein sequence ID" value="OCL14260.1"/>
    <property type="molecule type" value="Genomic_DNA"/>
</dbReference>
<gene>
    <name evidence="2" type="ORF">AOQ84DRAFT_371449</name>
</gene>
<accession>A0A8E2FBS4</accession>
<feature type="compositionally biased region" description="Low complexity" evidence="1">
    <location>
        <begin position="412"/>
        <end position="422"/>
    </location>
</feature>
<sequence>MAAPEMSQAVSDPVTCLGVVLEVLRVEVSEHSNSEEQAQRLGQLVGDITLVIERLTDDKSTRAARDNALDEIIKAVEILRGAPSPINGQVGEASLSIKRTSTTENSRASDRPSNDKNSSSLVFAIPQLPSRFQNRTGYDGRLQGYAPAKTAPTSITMPNSGTTKKGPPTHKQTKPSGKLAGNTIHLPGPTLSSKASDQSIASQLPGEGDHILSPNDDTESSRSSTSSGSPPTTFAPDGIHRPTSPTASSPGTLRAMSRGPSIAPHQYSPRTIHDPSIGPSASTALGMSPASRTKDQALKLGALMKAIKKPIFASTETPLDTTKNDEYVVAANAKSTEKMKNAPRLLSNNRVDDSPVSKWEKECWRSEWYAAGKPVKIADFARMKRAEMRKGEHEGKGKGRVSIQSTVRLAVNTDNPNTLNNPTKRKHKPPRQEGSGEGADTSSTEAAAAPTTSQKTPSTAKEPANPPSQPVPSTPNRTQPPTPPSPTQKKAP</sequence>